<sequence length="75" mass="8616">MKMVGGDYTLRATAQCFVLFLTIFACVYLEKDLMVVKIMLVQEQENGFSIMVVQQQFHLGERLGLLHDSIKLIYS</sequence>
<proteinExistence type="predicted"/>
<keyword evidence="2" id="KW-1185">Reference proteome</keyword>
<comment type="caution">
    <text evidence="1">The sequence shown here is derived from an EMBL/GenBank/DDBJ whole genome shotgun (WGS) entry which is preliminary data.</text>
</comment>
<name>A0ACC0ZQY7_9ROSI</name>
<organism evidence="1 2">
    <name type="scientific">Pistacia atlantica</name>
    <dbReference type="NCBI Taxonomy" id="434234"/>
    <lineage>
        <taxon>Eukaryota</taxon>
        <taxon>Viridiplantae</taxon>
        <taxon>Streptophyta</taxon>
        <taxon>Embryophyta</taxon>
        <taxon>Tracheophyta</taxon>
        <taxon>Spermatophyta</taxon>
        <taxon>Magnoliopsida</taxon>
        <taxon>eudicotyledons</taxon>
        <taxon>Gunneridae</taxon>
        <taxon>Pentapetalae</taxon>
        <taxon>rosids</taxon>
        <taxon>malvids</taxon>
        <taxon>Sapindales</taxon>
        <taxon>Anacardiaceae</taxon>
        <taxon>Pistacia</taxon>
    </lineage>
</organism>
<accession>A0ACC0ZQY7</accession>
<dbReference type="EMBL" id="CM047910">
    <property type="protein sequence ID" value="KAJ0075621.1"/>
    <property type="molecule type" value="Genomic_DNA"/>
</dbReference>
<evidence type="ECO:0000313" key="1">
    <source>
        <dbReference type="EMBL" id="KAJ0075621.1"/>
    </source>
</evidence>
<reference evidence="2" key="1">
    <citation type="journal article" date="2023" name="G3 (Bethesda)">
        <title>Genome assembly and association tests identify interacting loci associated with vigor, precocity, and sex in interspecific pistachio rootstocks.</title>
        <authorList>
            <person name="Palmer W."/>
            <person name="Jacygrad E."/>
            <person name="Sagayaradj S."/>
            <person name="Cavanaugh K."/>
            <person name="Han R."/>
            <person name="Bertier L."/>
            <person name="Beede B."/>
            <person name="Kafkas S."/>
            <person name="Golino D."/>
            <person name="Preece J."/>
            <person name="Michelmore R."/>
        </authorList>
    </citation>
    <scope>NUCLEOTIDE SEQUENCE [LARGE SCALE GENOMIC DNA]</scope>
</reference>
<evidence type="ECO:0000313" key="2">
    <source>
        <dbReference type="Proteomes" id="UP001164250"/>
    </source>
</evidence>
<dbReference type="Proteomes" id="UP001164250">
    <property type="component" value="Chromosome 15"/>
</dbReference>
<protein>
    <submittedName>
        <fullName evidence="1">Uncharacterized protein</fullName>
    </submittedName>
</protein>
<gene>
    <name evidence="1" type="ORF">Patl1_35159</name>
</gene>